<gene>
    <name evidence="2" type="ORF">QR685DRAFT_600915</name>
</gene>
<feature type="transmembrane region" description="Helical" evidence="1">
    <location>
        <begin position="23"/>
        <end position="42"/>
    </location>
</feature>
<proteinExistence type="predicted"/>
<protein>
    <recommendedName>
        <fullName evidence="4">Transmembrane protein</fullName>
    </recommendedName>
</protein>
<evidence type="ECO:0000313" key="3">
    <source>
        <dbReference type="Proteomes" id="UP001451303"/>
    </source>
</evidence>
<evidence type="ECO:0000313" key="2">
    <source>
        <dbReference type="EMBL" id="KAL0466162.1"/>
    </source>
</evidence>
<name>A0ABR3D0D5_NEUIN</name>
<keyword evidence="3" id="KW-1185">Reference proteome</keyword>
<reference evidence="2 3" key="1">
    <citation type="submission" date="2023-09" db="EMBL/GenBank/DDBJ databases">
        <title>Multi-omics analysis of a traditional fermented food reveals byproduct-associated fungal strains for waste-to-food upcycling.</title>
        <authorList>
            <consortium name="Lawrence Berkeley National Laboratory"/>
            <person name="Rekdal V.M."/>
            <person name="Villalobos-Escobedo J.M."/>
            <person name="Rodriguez-Valeron N."/>
            <person name="Garcia M.O."/>
            <person name="Vasquez D.P."/>
            <person name="Damayanti I."/>
            <person name="Sorensen P.M."/>
            <person name="Baidoo E.E."/>
            <person name="De Carvalho A.C."/>
            <person name="Riley R."/>
            <person name="Lipzen A."/>
            <person name="He G."/>
            <person name="Yan M."/>
            <person name="Haridas S."/>
            <person name="Daum C."/>
            <person name="Yoshinaga Y."/>
            <person name="Ng V."/>
            <person name="Grigoriev I.V."/>
            <person name="Munk R."/>
            <person name="Nuraida L."/>
            <person name="Wijaya C.H."/>
            <person name="Morales P.-C."/>
            <person name="Keasling J.D."/>
        </authorList>
    </citation>
    <scope>NUCLEOTIDE SEQUENCE [LARGE SCALE GENOMIC DNA]</scope>
    <source>
        <strain evidence="2 3">FGSC 2613</strain>
    </source>
</reference>
<evidence type="ECO:0000256" key="1">
    <source>
        <dbReference type="SAM" id="Phobius"/>
    </source>
</evidence>
<keyword evidence="1" id="KW-0472">Membrane</keyword>
<sequence length="84" mass="9882">MPSSQGRWRVETFKVQTHNRKKGIHLMFSTFCFVVLLPVHFISRHDAAFGQKITNPDEMWELEEERHVDLAGTSDVRYGCFRTK</sequence>
<dbReference type="EMBL" id="JAVLET010000014">
    <property type="protein sequence ID" value="KAL0466162.1"/>
    <property type="molecule type" value="Genomic_DNA"/>
</dbReference>
<organism evidence="2 3">
    <name type="scientific">Neurospora intermedia</name>
    <dbReference type="NCBI Taxonomy" id="5142"/>
    <lineage>
        <taxon>Eukaryota</taxon>
        <taxon>Fungi</taxon>
        <taxon>Dikarya</taxon>
        <taxon>Ascomycota</taxon>
        <taxon>Pezizomycotina</taxon>
        <taxon>Sordariomycetes</taxon>
        <taxon>Sordariomycetidae</taxon>
        <taxon>Sordariales</taxon>
        <taxon>Sordariaceae</taxon>
        <taxon>Neurospora</taxon>
    </lineage>
</organism>
<keyword evidence="1" id="KW-1133">Transmembrane helix</keyword>
<dbReference type="Proteomes" id="UP001451303">
    <property type="component" value="Unassembled WGS sequence"/>
</dbReference>
<evidence type="ECO:0008006" key="4">
    <source>
        <dbReference type="Google" id="ProtNLM"/>
    </source>
</evidence>
<accession>A0ABR3D0D5</accession>
<keyword evidence="1" id="KW-0812">Transmembrane</keyword>
<comment type="caution">
    <text evidence="2">The sequence shown here is derived from an EMBL/GenBank/DDBJ whole genome shotgun (WGS) entry which is preliminary data.</text>
</comment>